<name>A0ABD3Q2Q2_9STRA</name>
<evidence type="ECO:0000256" key="1">
    <source>
        <dbReference type="ARBA" id="ARBA00004141"/>
    </source>
</evidence>
<feature type="transmembrane region" description="Helical" evidence="9">
    <location>
        <begin position="224"/>
        <end position="245"/>
    </location>
</feature>
<sequence>MTGGVILSCCQVHNYWRSAIRRSNRPRAAGIVRRRVCPSHNARDAGRRFSTSATDGNAQRNTINKVASDDGTPPADSQINAASGNSLASNLAELSKARLSALVVSTTAFGFLSAGPTALAFTSLPTFFAASVGTAMCASSAATFNQVIEVERDGRMKRTSNRPLVTGAVSKDVAVGLGCLTGASGGLILGLGTDPVTTALGIGNIGLYAGMYTYLKPRSEINTWIGAVVGAIPPVMGWTAAGGSITDPEAVLLGTTLFLWQFPHFFALNWMYRADYKRGGFSMVAVNDPNGDRTAGLIKRYGMYLASLPFISAALEVTSPMFAVDAGILLNGYALHVASEFDKERSNANARKVFLTSLWYLPCVMMLFLLHSRRWHEEVTDDNKSTLKNGDVGDVSLLVSMQKLMNEIQAKGRELCMHEAIASKDIGLWLGSDSSKIAIDGSKCPIAIGKAAASSSIATKEALELKQESSQEESPSNESSLSIPTIARALGLDAPTKSRPSTDRGSGRDPGGGTRGRVIRTAVRPFQEGGGSIPSSASYTTRKTSMPAIIVSEAGAVGDYNHHRTSALRSTPDRAISILTGDVGSYVRSLDGGYFADDGVWNDDSDDGGDDGRRGYRDGDLGENVLVDGVDFDYFEVGMRYRFSSSTSSLNGGDGDAATTATTISEEGVVVEITEPMEPCANLCKLPYVNDPSLEPRHRVARCQYFLEALWQREGLRGWYAKVVRGGVVRVGDSLMFAVAPA</sequence>
<reference evidence="11 12" key="1">
    <citation type="submission" date="2024-10" db="EMBL/GenBank/DDBJ databases">
        <title>Updated reference genomes for cyclostephanoid diatoms.</title>
        <authorList>
            <person name="Roberts W.R."/>
            <person name="Alverson A.J."/>
        </authorList>
    </citation>
    <scope>NUCLEOTIDE SEQUENCE [LARGE SCALE GENOMIC DNA]</scope>
    <source>
        <strain evidence="11 12">AJA276-08</strain>
    </source>
</reference>
<feature type="transmembrane region" description="Helical" evidence="9">
    <location>
        <begin position="169"/>
        <end position="190"/>
    </location>
</feature>
<evidence type="ECO:0000313" key="12">
    <source>
        <dbReference type="Proteomes" id="UP001530315"/>
    </source>
</evidence>
<dbReference type="GO" id="GO:0016740">
    <property type="term" value="F:transferase activity"/>
    <property type="evidence" value="ECO:0007669"/>
    <property type="project" value="UniProtKB-KW"/>
</dbReference>
<evidence type="ECO:0000256" key="8">
    <source>
        <dbReference type="SAM" id="MobiDB-lite"/>
    </source>
</evidence>
<feature type="transmembrane region" description="Helical" evidence="9">
    <location>
        <begin position="196"/>
        <end position="215"/>
    </location>
</feature>
<feature type="compositionally biased region" description="Basic and acidic residues" evidence="8">
    <location>
        <begin position="610"/>
        <end position="620"/>
    </location>
</feature>
<dbReference type="InterPro" id="IPR006369">
    <property type="entry name" value="Protohaem_IX_farnesylTrfase"/>
</dbReference>
<feature type="transmembrane region" description="Helical" evidence="9">
    <location>
        <begin position="251"/>
        <end position="272"/>
    </location>
</feature>
<proteinExistence type="predicted"/>
<evidence type="ECO:0000259" key="10">
    <source>
        <dbReference type="PROSITE" id="PS51340"/>
    </source>
</evidence>
<feature type="compositionally biased region" description="Low complexity" evidence="8">
    <location>
        <begin position="472"/>
        <end position="482"/>
    </location>
</feature>
<feature type="transmembrane region" description="Helical" evidence="9">
    <location>
        <begin position="127"/>
        <end position="148"/>
    </location>
</feature>
<dbReference type="AlphaFoldDB" id="A0ABD3Q2Q2"/>
<keyword evidence="4 9" id="KW-1133">Transmembrane helix</keyword>
<dbReference type="InterPro" id="IPR011037">
    <property type="entry name" value="Pyrv_Knase-like_insert_dom_sf"/>
</dbReference>
<keyword evidence="5" id="KW-0350">Heme biosynthesis</keyword>
<dbReference type="PANTHER" id="PTHR43448:SF2">
    <property type="entry name" value="PROTOHEME IX FARNESYLTRANSFERASE, MITOCHONDRIAL"/>
    <property type="match status" value="1"/>
</dbReference>
<evidence type="ECO:0000256" key="6">
    <source>
        <dbReference type="ARBA" id="ARBA00023136"/>
    </source>
</evidence>
<dbReference type="GO" id="GO:0016020">
    <property type="term" value="C:membrane"/>
    <property type="evidence" value="ECO:0007669"/>
    <property type="project" value="UniProtKB-SubCell"/>
</dbReference>
<evidence type="ECO:0000256" key="2">
    <source>
        <dbReference type="ARBA" id="ARBA00022679"/>
    </source>
</evidence>
<dbReference type="FunFam" id="1.10.357.140:FF:000006">
    <property type="entry name" value="Protoheme IX farnesyltransferase, mitochondrial"/>
    <property type="match status" value="1"/>
</dbReference>
<protein>
    <recommendedName>
        <fullName evidence="7">Heme O synthase</fullName>
    </recommendedName>
</protein>
<gene>
    <name evidence="11" type="ORF">ACHAW5_000180</name>
</gene>
<keyword evidence="6 9" id="KW-0472">Membrane</keyword>
<evidence type="ECO:0000313" key="11">
    <source>
        <dbReference type="EMBL" id="KAL3794216.1"/>
    </source>
</evidence>
<keyword evidence="3 9" id="KW-0812">Transmembrane</keyword>
<keyword evidence="12" id="KW-1185">Reference proteome</keyword>
<organism evidence="11 12">
    <name type="scientific">Stephanodiscus triporus</name>
    <dbReference type="NCBI Taxonomy" id="2934178"/>
    <lineage>
        <taxon>Eukaryota</taxon>
        <taxon>Sar</taxon>
        <taxon>Stramenopiles</taxon>
        <taxon>Ochrophyta</taxon>
        <taxon>Bacillariophyta</taxon>
        <taxon>Coscinodiscophyceae</taxon>
        <taxon>Thalassiosirophycidae</taxon>
        <taxon>Stephanodiscales</taxon>
        <taxon>Stephanodiscaceae</taxon>
        <taxon>Stephanodiscus</taxon>
    </lineage>
</organism>
<dbReference type="PROSITE" id="PS51340">
    <property type="entry name" value="MOSC"/>
    <property type="match status" value="1"/>
</dbReference>
<dbReference type="GO" id="GO:0006783">
    <property type="term" value="P:heme biosynthetic process"/>
    <property type="evidence" value="ECO:0007669"/>
    <property type="project" value="UniProtKB-KW"/>
</dbReference>
<dbReference type="Gene3D" id="1.10.357.140">
    <property type="entry name" value="UbiA prenyltransferase"/>
    <property type="match status" value="1"/>
</dbReference>
<feature type="compositionally biased region" description="Acidic residues" evidence="8">
    <location>
        <begin position="600"/>
        <end position="609"/>
    </location>
</feature>
<dbReference type="Pfam" id="PF01040">
    <property type="entry name" value="UbiA"/>
    <property type="match status" value="1"/>
</dbReference>
<feature type="region of interest" description="Disordered" evidence="8">
    <location>
        <begin position="598"/>
        <end position="620"/>
    </location>
</feature>
<evidence type="ECO:0000256" key="5">
    <source>
        <dbReference type="ARBA" id="ARBA00023133"/>
    </source>
</evidence>
<evidence type="ECO:0000256" key="4">
    <source>
        <dbReference type="ARBA" id="ARBA00022989"/>
    </source>
</evidence>
<dbReference type="Gene3D" id="2.40.33.20">
    <property type="entry name" value="PK beta-barrel domain-like"/>
    <property type="match status" value="1"/>
</dbReference>
<feature type="domain" description="MOSC" evidence="10">
    <location>
        <begin position="541"/>
        <end position="738"/>
    </location>
</feature>
<dbReference type="InterPro" id="IPR044878">
    <property type="entry name" value="UbiA_sf"/>
</dbReference>
<dbReference type="PANTHER" id="PTHR43448">
    <property type="entry name" value="PROTOHEME IX FARNESYLTRANSFERASE, MITOCHONDRIAL"/>
    <property type="match status" value="1"/>
</dbReference>
<feature type="transmembrane region" description="Helical" evidence="9">
    <location>
        <begin position="99"/>
        <end position="121"/>
    </location>
</feature>
<dbReference type="InterPro" id="IPR005302">
    <property type="entry name" value="MoCF_Sase_C"/>
</dbReference>
<comment type="caution">
    <text evidence="11">The sequence shown here is derived from an EMBL/GenBank/DDBJ whole genome shotgun (WGS) entry which is preliminary data.</text>
</comment>
<evidence type="ECO:0000256" key="3">
    <source>
        <dbReference type="ARBA" id="ARBA00022692"/>
    </source>
</evidence>
<feature type="transmembrane region" description="Helical" evidence="9">
    <location>
        <begin position="353"/>
        <end position="370"/>
    </location>
</feature>
<comment type="subcellular location">
    <subcellularLocation>
        <location evidence="1">Membrane</location>
        <topology evidence="1">Multi-pass membrane protein</topology>
    </subcellularLocation>
</comment>
<dbReference type="InterPro" id="IPR000537">
    <property type="entry name" value="UbiA_prenyltransferase"/>
</dbReference>
<accession>A0ABD3Q2Q2</accession>
<dbReference type="NCBIfam" id="TIGR01473">
    <property type="entry name" value="cyoE_ctaB"/>
    <property type="match status" value="1"/>
</dbReference>
<keyword evidence="2" id="KW-0808">Transferase</keyword>
<dbReference type="Pfam" id="PF03473">
    <property type="entry name" value="MOSC"/>
    <property type="match status" value="1"/>
</dbReference>
<dbReference type="EMBL" id="JALLAZ020000478">
    <property type="protein sequence ID" value="KAL3794216.1"/>
    <property type="molecule type" value="Genomic_DNA"/>
</dbReference>
<feature type="region of interest" description="Disordered" evidence="8">
    <location>
        <begin position="463"/>
        <end position="518"/>
    </location>
</feature>
<evidence type="ECO:0000256" key="7">
    <source>
        <dbReference type="ARBA" id="ARBA00030253"/>
    </source>
</evidence>
<dbReference type="SUPFAM" id="SSF50800">
    <property type="entry name" value="PK beta-barrel domain-like"/>
    <property type="match status" value="1"/>
</dbReference>
<evidence type="ECO:0000256" key="9">
    <source>
        <dbReference type="SAM" id="Phobius"/>
    </source>
</evidence>
<dbReference type="CDD" id="cd13957">
    <property type="entry name" value="PT_UbiA_Cox10"/>
    <property type="match status" value="1"/>
</dbReference>
<dbReference type="Proteomes" id="UP001530315">
    <property type="component" value="Unassembled WGS sequence"/>
</dbReference>